<feature type="coiled-coil region" evidence="1">
    <location>
        <begin position="85"/>
        <end position="137"/>
    </location>
</feature>
<dbReference type="AlphaFoldDB" id="A0ABD2QP47"/>
<keyword evidence="1" id="KW-0175">Coiled coil</keyword>
<sequence>MSKAESKKKALEKPLVNKAISEYVEAQLKNQLAHFETVKNAQMEERLNCQQKMQAVGVELENKNVELAFTYNKLSEEQSDSSISIIRLRIELESTKQELALQTKQLEECRLQRDNYKTELEKNKREYEEKLSRYTADVDAFFQDCFIGLLNRLHADYKKDCIATDLMTIKLNEKVQAAFNVGLSDRALLDVKTAYLEQLSAASPAINKQ</sequence>
<dbReference type="Proteomes" id="UP001626550">
    <property type="component" value="Unassembled WGS sequence"/>
</dbReference>
<protein>
    <submittedName>
        <fullName evidence="2">Uncharacterized protein</fullName>
    </submittedName>
</protein>
<name>A0ABD2QP47_9PLAT</name>
<evidence type="ECO:0000313" key="2">
    <source>
        <dbReference type="EMBL" id="KAL3321300.1"/>
    </source>
</evidence>
<gene>
    <name evidence="2" type="ORF">Ciccas_000007</name>
</gene>
<organism evidence="2 3">
    <name type="scientific">Cichlidogyrus casuarinus</name>
    <dbReference type="NCBI Taxonomy" id="1844966"/>
    <lineage>
        <taxon>Eukaryota</taxon>
        <taxon>Metazoa</taxon>
        <taxon>Spiralia</taxon>
        <taxon>Lophotrochozoa</taxon>
        <taxon>Platyhelminthes</taxon>
        <taxon>Monogenea</taxon>
        <taxon>Monopisthocotylea</taxon>
        <taxon>Dactylogyridea</taxon>
        <taxon>Ancyrocephalidae</taxon>
        <taxon>Cichlidogyrus</taxon>
    </lineage>
</organism>
<reference evidence="2 3" key="1">
    <citation type="submission" date="2024-11" db="EMBL/GenBank/DDBJ databases">
        <title>Adaptive evolution of stress response genes in parasites aligns with host niche diversity.</title>
        <authorList>
            <person name="Hahn C."/>
            <person name="Resl P."/>
        </authorList>
    </citation>
    <scope>NUCLEOTIDE SEQUENCE [LARGE SCALE GENOMIC DNA]</scope>
    <source>
        <strain evidence="2">EGGRZ-B1_66</strain>
        <tissue evidence="2">Body</tissue>
    </source>
</reference>
<evidence type="ECO:0000256" key="1">
    <source>
        <dbReference type="SAM" id="Coils"/>
    </source>
</evidence>
<proteinExistence type="predicted"/>
<comment type="caution">
    <text evidence="2">The sequence shown here is derived from an EMBL/GenBank/DDBJ whole genome shotgun (WGS) entry which is preliminary data.</text>
</comment>
<dbReference type="EMBL" id="JBJKFK010000001">
    <property type="protein sequence ID" value="KAL3321300.1"/>
    <property type="molecule type" value="Genomic_DNA"/>
</dbReference>
<evidence type="ECO:0000313" key="3">
    <source>
        <dbReference type="Proteomes" id="UP001626550"/>
    </source>
</evidence>
<keyword evidence="3" id="KW-1185">Reference proteome</keyword>
<accession>A0ABD2QP47</accession>